<dbReference type="Gene3D" id="3.30.70.260">
    <property type="match status" value="1"/>
</dbReference>
<dbReference type="AlphaFoldDB" id="A0A0R2FML4"/>
<reference evidence="4 5" key="1">
    <citation type="journal article" date="2015" name="Genome Announc.">
        <title>Expanding the biotechnology potential of lactobacilli through comparative genomics of 213 strains and associated genera.</title>
        <authorList>
            <person name="Sun Z."/>
            <person name="Harris H.M."/>
            <person name="McCann A."/>
            <person name="Guo C."/>
            <person name="Argimon S."/>
            <person name="Zhang W."/>
            <person name="Yang X."/>
            <person name="Jeffery I.B."/>
            <person name="Cooney J.C."/>
            <person name="Kagawa T.F."/>
            <person name="Liu W."/>
            <person name="Song Y."/>
            <person name="Salvetti E."/>
            <person name="Wrobel A."/>
            <person name="Rasinkangas P."/>
            <person name="Parkhill J."/>
            <person name="Rea M.C."/>
            <person name="O'Sullivan O."/>
            <person name="Ritari J."/>
            <person name="Douillard F.P."/>
            <person name="Paul Ross R."/>
            <person name="Yang R."/>
            <person name="Briner A.E."/>
            <person name="Felis G.E."/>
            <person name="de Vos W.M."/>
            <person name="Barrangou R."/>
            <person name="Klaenhammer T.R."/>
            <person name="Caufield P.W."/>
            <person name="Cui Y."/>
            <person name="Zhang H."/>
            <person name="O'Toole P.W."/>
        </authorList>
    </citation>
    <scope>NUCLEOTIDE SEQUENCE [LARGE SCALE GENOMIC DNA]</scope>
    <source>
        <strain evidence="4 5">ATCC 27304</strain>
    </source>
</reference>
<dbReference type="InterPro" id="IPR037171">
    <property type="entry name" value="NagB/RpiA_transferase-like"/>
</dbReference>
<keyword evidence="2 4" id="KW-0413">Isomerase</keyword>
<dbReference type="SUPFAM" id="SSF75445">
    <property type="entry name" value="D-ribose-5-phosphate isomerase (RpiA), lid domain"/>
    <property type="match status" value="1"/>
</dbReference>
<protein>
    <recommendedName>
        <fullName evidence="1">ribose-5-phosphate isomerase</fullName>
        <ecNumber evidence="1">5.3.1.6</ecNumber>
    </recommendedName>
    <alternativeName>
        <fullName evidence="3">Phosphoriboisomerase</fullName>
    </alternativeName>
</protein>
<dbReference type="Pfam" id="PF06026">
    <property type="entry name" value="Rib_5-P_isom_A"/>
    <property type="match status" value="1"/>
</dbReference>
<dbReference type="GO" id="GO:0005829">
    <property type="term" value="C:cytosol"/>
    <property type="evidence" value="ECO:0007669"/>
    <property type="project" value="TreeGrafter"/>
</dbReference>
<dbReference type="STRING" id="1618.IV36_GL000371"/>
<comment type="caution">
    <text evidence="4">The sequence shown here is derived from an EMBL/GenBank/DDBJ whole genome shotgun (WGS) entry which is preliminary data.</text>
</comment>
<dbReference type="SUPFAM" id="SSF100950">
    <property type="entry name" value="NagB/RpiA/CoA transferase-like"/>
    <property type="match status" value="1"/>
</dbReference>
<evidence type="ECO:0000313" key="5">
    <source>
        <dbReference type="Proteomes" id="UP000051727"/>
    </source>
</evidence>
<dbReference type="EC" id="5.3.1.6" evidence="1"/>
<organism evidence="4 5">
    <name type="scientific">Liquorilactobacillus mali</name>
    <dbReference type="NCBI Taxonomy" id="1618"/>
    <lineage>
        <taxon>Bacteria</taxon>
        <taxon>Bacillati</taxon>
        <taxon>Bacillota</taxon>
        <taxon>Bacilli</taxon>
        <taxon>Lactobacillales</taxon>
        <taxon>Lactobacillaceae</taxon>
        <taxon>Liquorilactobacillus</taxon>
    </lineage>
</organism>
<dbReference type="EMBL" id="JQAR01000012">
    <property type="protein sequence ID" value="KRN29825.1"/>
    <property type="molecule type" value="Genomic_DNA"/>
</dbReference>
<dbReference type="GO" id="GO:0004751">
    <property type="term" value="F:ribose-5-phosphate isomerase activity"/>
    <property type="evidence" value="ECO:0007669"/>
    <property type="project" value="UniProtKB-EC"/>
</dbReference>
<dbReference type="Proteomes" id="UP000051727">
    <property type="component" value="Unassembled WGS sequence"/>
</dbReference>
<dbReference type="PATRIC" id="fig|1618.3.peg.372"/>
<proteinExistence type="predicted"/>
<dbReference type="RefSeq" id="WP_235810263.1">
    <property type="nucleotide sequence ID" value="NZ_JATAAJ010000006.1"/>
</dbReference>
<dbReference type="PANTHER" id="PTHR11934:SF0">
    <property type="entry name" value="RIBOSE-5-PHOSPHATE ISOMERASE"/>
    <property type="match status" value="1"/>
</dbReference>
<evidence type="ECO:0000256" key="3">
    <source>
        <dbReference type="ARBA" id="ARBA00029734"/>
    </source>
</evidence>
<evidence type="ECO:0000313" key="4">
    <source>
        <dbReference type="EMBL" id="KRN29825.1"/>
    </source>
</evidence>
<evidence type="ECO:0000256" key="1">
    <source>
        <dbReference type="ARBA" id="ARBA00011959"/>
    </source>
</evidence>
<dbReference type="GO" id="GO:0006014">
    <property type="term" value="P:D-ribose metabolic process"/>
    <property type="evidence" value="ECO:0007669"/>
    <property type="project" value="TreeGrafter"/>
</dbReference>
<accession>A0A0R2FML4</accession>
<dbReference type="Gene3D" id="3.40.50.1360">
    <property type="match status" value="1"/>
</dbReference>
<dbReference type="GO" id="GO:0009052">
    <property type="term" value="P:pentose-phosphate shunt, non-oxidative branch"/>
    <property type="evidence" value="ECO:0007669"/>
    <property type="project" value="InterPro"/>
</dbReference>
<dbReference type="InterPro" id="IPR004788">
    <property type="entry name" value="Ribose5P_isomerase_type_A"/>
</dbReference>
<dbReference type="PANTHER" id="PTHR11934">
    <property type="entry name" value="RIBOSE-5-PHOSPHATE ISOMERASE"/>
    <property type="match status" value="1"/>
</dbReference>
<evidence type="ECO:0000256" key="2">
    <source>
        <dbReference type="ARBA" id="ARBA00023235"/>
    </source>
</evidence>
<name>A0A0R2FML4_9LACO</name>
<gene>
    <name evidence="4" type="ORF">IV36_GL000371</name>
</gene>
<sequence length="225" mass="24609">MIKLIPVIKQALTQIKQNMNISLGGGSNVANLANALAVKPDLNLTICTPSELTRKHCESLGMTVTDTHEIKHLDLAFDGCDSLDTNLNALKSNGGIHLFEKINAELADKYIILAPLQRVTKLLNPEVPLTLEIVDAAKITVLQQIEKLNLKGSIRSANDIAGYVRTPLGNLLVDCYSSDWSNISEINSVISQQNGVIATSFFENLVTLGLTFDENGKVHEFRKED</sequence>